<dbReference type="EnsemblPlants" id="PGSC0003DMT400025514">
    <property type="protein sequence ID" value="PGSC0003DMT400025514"/>
    <property type="gene ID" value="PGSC0003DMG400009854"/>
</dbReference>
<organism evidence="2 3">
    <name type="scientific">Solanum tuberosum</name>
    <name type="common">Potato</name>
    <dbReference type="NCBI Taxonomy" id="4113"/>
    <lineage>
        <taxon>Eukaryota</taxon>
        <taxon>Viridiplantae</taxon>
        <taxon>Streptophyta</taxon>
        <taxon>Embryophyta</taxon>
        <taxon>Tracheophyta</taxon>
        <taxon>Spermatophyta</taxon>
        <taxon>Magnoliopsida</taxon>
        <taxon>eudicotyledons</taxon>
        <taxon>Gunneridae</taxon>
        <taxon>Pentapetalae</taxon>
        <taxon>asterids</taxon>
        <taxon>lamiids</taxon>
        <taxon>Solanales</taxon>
        <taxon>Solanaceae</taxon>
        <taxon>Solanoideae</taxon>
        <taxon>Solaneae</taxon>
        <taxon>Solanum</taxon>
    </lineage>
</organism>
<dbReference type="AlphaFoldDB" id="M1ALJ1"/>
<name>M1ALJ1_SOLTU</name>
<evidence type="ECO:0000313" key="2">
    <source>
        <dbReference type="EnsemblPlants" id="PGSC0003DMT400025514"/>
    </source>
</evidence>
<dbReference type="InterPro" id="IPR036965">
    <property type="entry name" value="Terpene_synth_N_sf"/>
</dbReference>
<accession>M1ALJ1</accession>
<dbReference type="InterPro" id="IPR050148">
    <property type="entry name" value="Terpene_synthase-like"/>
</dbReference>
<dbReference type="InterPro" id="IPR001906">
    <property type="entry name" value="Terpene_synth_N"/>
</dbReference>
<keyword evidence="3" id="KW-1185">Reference proteome</keyword>
<sequence length="87" mass="10317">MGIFRMQEITNQEKVEVDEYKERIRKIMVEAREGSLQKLVLIDAIQRLGVAYHFHNEIETLIQNIFDASQQNDDNLHVVSLRFPCYH</sequence>
<dbReference type="InterPro" id="IPR008930">
    <property type="entry name" value="Terpenoid_cyclase/PrenylTrfase"/>
</dbReference>
<dbReference type="PANTHER" id="PTHR31225:SF225">
    <property type="entry name" value="SESQUITERPENE SYNTHASE 12"/>
    <property type="match status" value="1"/>
</dbReference>
<dbReference type="Gramene" id="PGSC0003DMT400082511">
    <property type="protein sequence ID" value="PGSC0003DMT400082511"/>
    <property type="gene ID" value="PGSC0003DMG400032587"/>
</dbReference>
<protein>
    <submittedName>
        <fullName evidence="2">Sesquiterpene synthase 2</fullName>
    </submittedName>
</protein>
<reference evidence="2" key="2">
    <citation type="submission" date="2015-06" db="UniProtKB">
        <authorList>
            <consortium name="EnsemblPlants"/>
        </authorList>
    </citation>
    <scope>IDENTIFICATION</scope>
    <source>
        <strain evidence="2">DM1-3 516 R44</strain>
    </source>
</reference>
<dbReference type="PANTHER" id="PTHR31225">
    <property type="entry name" value="OS04G0344100 PROTEIN-RELATED"/>
    <property type="match status" value="1"/>
</dbReference>
<dbReference type="PaxDb" id="4113-PGSC0003DMT400082511"/>
<dbReference type="OMA" id="CEQKIDA"/>
<dbReference type="EnsemblPlants" id="PGSC0003DMT400082511">
    <property type="protein sequence ID" value="PGSC0003DMT400082511"/>
    <property type="gene ID" value="PGSC0003DMG400032587"/>
</dbReference>
<evidence type="ECO:0000313" key="3">
    <source>
        <dbReference type="Proteomes" id="UP000011115"/>
    </source>
</evidence>
<dbReference type="Gramene" id="PGSC0003DMT400025514">
    <property type="protein sequence ID" value="PGSC0003DMT400025514"/>
    <property type="gene ID" value="PGSC0003DMG400009854"/>
</dbReference>
<dbReference type="HOGENOM" id="CLU_2487743_0_0_1"/>
<dbReference type="Gene3D" id="1.50.10.130">
    <property type="entry name" value="Terpene synthase, N-terminal domain"/>
    <property type="match status" value="1"/>
</dbReference>
<dbReference type="GO" id="GO:0010333">
    <property type="term" value="F:terpene synthase activity"/>
    <property type="evidence" value="ECO:0007669"/>
    <property type="project" value="InterPro"/>
</dbReference>
<dbReference type="Proteomes" id="UP000011115">
    <property type="component" value="Unassembled WGS sequence"/>
</dbReference>
<reference evidence="3" key="1">
    <citation type="journal article" date="2011" name="Nature">
        <title>Genome sequence and analysis of the tuber crop potato.</title>
        <authorList>
            <consortium name="The Potato Genome Sequencing Consortium"/>
        </authorList>
    </citation>
    <scope>NUCLEOTIDE SEQUENCE [LARGE SCALE GENOMIC DNA]</scope>
    <source>
        <strain evidence="3">cv. DM1-3 516 R44</strain>
    </source>
</reference>
<feature type="domain" description="Terpene synthase N-terminal" evidence="1">
    <location>
        <begin position="11"/>
        <end position="83"/>
    </location>
</feature>
<proteinExistence type="predicted"/>
<dbReference type="Pfam" id="PF01397">
    <property type="entry name" value="Terpene_synth"/>
    <property type="match status" value="1"/>
</dbReference>
<dbReference type="SUPFAM" id="SSF48239">
    <property type="entry name" value="Terpenoid cyclases/Protein prenyltransferases"/>
    <property type="match status" value="1"/>
</dbReference>
<evidence type="ECO:0000259" key="1">
    <source>
        <dbReference type="Pfam" id="PF01397"/>
    </source>
</evidence>
<dbReference type="GO" id="GO:0016114">
    <property type="term" value="P:terpenoid biosynthetic process"/>
    <property type="evidence" value="ECO:0007669"/>
    <property type="project" value="InterPro"/>
</dbReference>